<name>A0AAV9VMN6_9PEZI</name>
<feature type="region of interest" description="Disordered" evidence="1">
    <location>
        <begin position="1"/>
        <end position="23"/>
    </location>
</feature>
<sequence>MEKLASCRTPPVRSQVLDMSPGKSKVDSFIGPYAGTSKEPVFFLAPAGAIFPSVAFETGPSESSPALLRDKDVWIDGSRRATKVVIIKSKCPSNPEHQHTYYMELWRKSGVTRVVGV</sequence>
<reference evidence="2 3" key="1">
    <citation type="submission" date="2019-10" db="EMBL/GenBank/DDBJ databases">
        <authorList>
            <person name="Palmer J.M."/>
        </authorList>
    </citation>
    <scope>NUCLEOTIDE SEQUENCE [LARGE SCALE GENOMIC DNA]</scope>
    <source>
        <strain evidence="2 3">TWF730</strain>
    </source>
</reference>
<accession>A0AAV9VMN6</accession>
<dbReference type="EMBL" id="JAVHNS010000001">
    <property type="protein sequence ID" value="KAK6362583.1"/>
    <property type="molecule type" value="Genomic_DNA"/>
</dbReference>
<organism evidence="2 3">
    <name type="scientific">Orbilia blumenaviensis</name>
    <dbReference type="NCBI Taxonomy" id="1796055"/>
    <lineage>
        <taxon>Eukaryota</taxon>
        <taxon>Fungi</taxon>
        <taxon>Dikarya</taxon>
        <taxon>Ascomycota</taxon>
        <taxon>Pezizomycotina</taxon>
        <taxon>Orbiliomycetes</taxon>
        <taxon>Orbiliales</taxon>
        <taxon>Orbiliaceae</taxon>
        <taxon>Orbilia</taxon>
    </lineage>
</organism>
<comment type="caution">
    <text evidence="2">The sequence shown here is derived from an EMBL/GenBank/DDBJ whole genome shotgun (WGS) entry which is preliminary data.</text>
</comment>
<dbReference type="Proteomes" id="UP001373714">
    <property type="component" value="Unassembled WGS sequence"/>
</dbReference>
<evidence type="ECO:0000313" key="2">
    <source>
        <dbReference type="EMBL" id="KAK6362583.1"/>
    </source>
</evidence>
<evidence type="ECO:0000256" key="1">
    <source>
        <dbReference type="SAM" id="MobiDB-lite"/>
    </source>
</evidence>
<evidence type="ECO:0000313" key="3">
    <source>
        <dbReference type="Proteomes" id="UP001373714"/>
    </source>
</evidence>
<gene>
    <name evidence="2" type="ORF">TWF730_000040</name>
</gene>
<proteinExistence type="predicted"/>
<protein>
    <submittedName>
        <fullName evidence="2">Uncharacterized protein</fullName>
    </submittedName>
</protein>
<dbReference type="AlphaFoldDB" id="A0AAV9VMN6"/>
<keyword evidence="3" id="KW-1185">Reference proteome</keyword>